<evidence type="ECO:0000313" key="1">
    <source>
        <dbReference type="EMBL" id="CDW78812.1"/>
    </source>
</evidence>
<dbReference type="InParanoid" id="A0A078AB27"/>
<reference evidence="1 2" key="1">
    <citation type="submission" date="2014-06" db="EMBL/GenBank/DDBJ databases">
        <authorList>
            <person name="Swart Estienne"/>
        </authorList>
    </citation>
    <scope>NUCLEOTIDE SEQUENCE [LARGE SCALE GENOMIC DNA]</scope>
    <source>
        <strain evidence="1 2">130c</strain>
    </source>
</reference>
<sequence>MQVTKDSFDWAVGLEPPISWNTQNATFNIYQYFSLYVIVNDPELGKQTYVQLAPCQDYRFFNDSQFKVHLEDAEDNNFQLLCTEDNQ</sequence>
<dbReference type="OrthoDB" id="297234at2759"/>
<protein>
    <submittedName>
        <fullName evidence="1">Uncharacterized protein</fullName>
    </submittedName>
</protein>
<gene>
    <name evidence="1" type="primary">Contig274.g315</name>
    <name evidence="1" type="ORF">STYLEM_7796</name>
</gene>
<dbReference type="AlphaFoldDB" id="A0A078AB27"/>
<proteinExistence type="predicted"/>
<accession>A0A078AB27</accession>
<name>A0A078AB27_STYLE</name>
<organism evidence="1 2">
    <name type="scientific">Stylonychia lemnae</name>
    <name type="common">Ciliate</name>
    <dbReference type="NCBI Taxonomy" id="5949"/>
    <lineage>
        <taxon>Eukaryota</taxon>
        <taxon>Sar</taxon>
        <taxon>Alveolata</taxon>
        <taxon>Ciliophora</taxon>
        <taxon>Intramacronucleata</taxon>
        <taxon>Spirotrichea</taxon>
        <taxon>Stichotrichia</taxon>
        <taxon>Sporadotrichida</taxon>
        <taxon>Oxytrichidae</taxon>
        <taxon>Stylonychinae</taxon>
        <taxon>Stylonychia</taxon>
    </lineage>
</organism>
<keyword evidence="2" id="KW-1185">Reference proteome</keyword>
<evidence type="ECO:0000313" key="2">
    <source>
        <dbReference type="Proteomes" id="UP000039865"/>
    </source>
</evidence>
<dbReference type="Proteomes" id="UP000039865">
    <property type="component" value="Unassembled WGS sequence"/>
</dbReference>
<dbReference type="EMBL" id="CCKQ01007443">
    <property type="protein sequence ID" value="CDW78812.1"/>
    <property type="molecule type" value="Genomic_DNA"/>
</dbReference>